<dbReference type="Proteomes" id="UP001226434">
    <property type="component" value="Unassembled WGS sequence"/>
</dbReference>
<sequence length="493" mass="57374">MRHAFQFKINFTSGIISPAYLQYLLSAAREAGIAYIRFGLRQQLIIDASHKDYDRMVTALTKRGVSYEVNRDDYPNILSSYAAEEIFVRDTWLKENIYKDIFALFDYKPKLKVNIVDNNQTFTPMFTGNINWIASNQPHYWFLVLRFPKTNMFFHWPQLIYTNDIPRLSKKIEDVIFQNTSLYYENIEADGNVLYKTIADEFAVISKPVEESLVLPDFKLPYYEGFNIYGDKLWLGIYRREELFAVDFLQNVCGICIATNISQIYATTWKSIIVKSILPKHRDLWDCLLNKYKINVRHASNELNWQVEDVSEDGLNIKRHVIRHFDKDDVRTFGLCFAVKTHPKSGVFGSIIIKRQMSVIRNQVKALDKFEILYTPNFNPNSKEYIHFRGDVPKEQLGTYLISLCKYYYELQSMKPDSACNLYESQIEEAARDILHQCPTCMTVYDANIGDVNKNIASGTLFEDLPSSYSCSLCNTPARKFVAIERSSFEPKN</sequence>
<dbReference type="PROSITE" id="PS50903">
    <property type="entry name" value="RUBREDOXIN_LIKE"/>
    <property type="match status" value="1"/>
</dbReference>
<dbReference type="Pfam" id="PF00301">
    <property type="entry name" value="Rubredoxin"/>
    <property type="match status" value="1"/>
</dbReference>
<keyword evidence="2" id="KW-0479">Metal-binding</keyword>
<gene>
    <name evidence="6" type="ORF">QJ048_04475</name>
</gene>
<keyword evidence="4" id="KW-0408">Iron</keyword>
<evidence type="ECO:0000256" key="1">
    <source>
        <dbReference type="ARBA" id="ARBA00022448"/>
    </source>
</evidence>
<evidence type="ECO:0000313" key="6">
    <source>
        <dbReference type="EMBL" id="MDI3319012.1"/>
    </source>
</evidence>
<evidence type="ECO:0000259" key="5">
    <source>
        <dbReference type="PROSITE" id="PS50903"/>
    </source>
</evidence>
<dbReference type="InterPro" id="IPR024935">
    <property type="entry name" value="Rubredoxin_dom"/>
</dbReference>
<dbReference type="RefSeq" id="WP_282333125.1">
    <property type="nucleotide sequence ID" value="NZ_JASBRG010000002.1"/>
</dbReference>
<reference evidence="6 7" key="1">
    <citation type="submission" date="2023-05" db="EMBL/GenBank/DDBJ databases">
        <title>Genome sequence of Pinibacter sp. MAH-24.</title>
        <authorList>
            <person name="Huq M.A."/>
        </authorList>
    </citation>
    <scope>NUCLEOTIDE SEQUENCE [LARGE SCALE GENOMIC DNA]</scope>
    <source>
        <strain evidence="6 7">MAH-24</strain>
    </source>
</reference>
<proteinExistence type="predicted"/>
<dbReference type="InterPro" id="IPR024934">
    <property type="entry name" value="Rubredoxin-like_dom"/>
</dbReference>
<evidence type="ECO:0000256" key="2">
    <source>
        <dbReference type="ARBA" id="ARBA00022723"/>
    </source>
</evidence>
<protein>
    <submittedName>
        <fullName evidence="6">Rubredoxin</fullName>
    </submittedName>
</protein>
<keyword evidence="7" id="KW-1185">Reference proteome</keyword>
<evidence type="ECO:0000256" key="4">
    <source>
        <dbReference type="ARBA" id="ARBA00023004"/>
    </source>
</evidence>
<organism evidence="6 7">
    <name type="scientific">Pinibacter soli</name>
    <dbReference type="NCBI Taxonomy" id="3044211"/>
    <lineage>
        <taxon>Bacteria</taxon>
        <taxon>Pseudomonadati</taxon>
        <taxon>Bacteroidota</taxon>
        <taxon>Chitinophagia</taxon>
        <taxon>Chitinophagales</taxon>
        <taxon>Chitinophagaceae</taxon>
        <taxon>Pinibacter</taxon>
    </lineage>
</organism>
<accession>A0ABT6R8X3</accession>
<dbReference type="EMBL" id="JASBRG010000002">
    <property type="protein sequence ID" value="MDI3319012.1"/>
    <property type="molecule type" value="Genomic_DNA"/>
</dbReference>
<keyword evidence="3" id="KW-0249">Electron transport</keyword>
<evidence type="ECO:0000256" key="3">
    <source>
        <dbReference type="ARBA" id="ARBA00022982"/>
    </source>
</evidence>
<name>A0ABT6R8X3_9BACT</name>
<keyword evidence="1" id="KW-0813">Transport</keyword>
<feature type="domain" description="Rubredoxin-like" evidence="5">
    <location>
        <begin position="433"/>
        <end position="484"/>
    </location>
</feature>
<dbReference type="Gene3D" id="2.20.28.10">
    <property type="match status" value="1"/>
</dbReference>
<comment type="caution">
    <text evidence="6">The sequence shown here is derived from an EMBL/GenBank/DDBJ whole genome shotgun (WGS) entry which is preliminary data.</text>
</comment>
<dbReference type="SUPFAM" id="SSF57802">
    <property type="entry name" value="Rubredoxin-like"/>
    <property type="match status" value="1"/>
</dbReference>
<evidence type="ECO:0000313" key="7">
    <source>
        <dbReference type="Proteomes" id="UP001226434"/>
    </source>
</evidence>